<dbReference type="SUPFAM" id="SSF54695">
    <property type="entry name" value="POZ domain"/>
    <property type="match status" value="1"/>
</dbReference>
<evidence type="ECO:0000259" key="1">
    <source>
        <dbReference type="PROSITE" id="PS50097"/>
    </source>
</evidence>
<reference evidence="2" key="2">
    <citation type="journal article" date="2007" name="Science">
        <title>Draft genome sequence of the sexually transmitted pathogen Trichomonas vaginalis.</title>
        <authorList>
            <person name="Carlton J.M."/>
            <person name="Hirt R.P."/>
            <person name="Silva J.C."/>
            <person name="Delcher A.L."/>
            <person name="Schatz M."/>
            <person name="Zhao Q."/>
            <person name="Wortman J.R."/>
            <person name="Bidwell S.L."/>
            <person name="Alsmark U.C.M."/>
            <person name="Besteiro S."/>
            <person name="Sicheritz-Ponten T."/>
            <person name="Noel C.J."/>
            <person name="Dacks J.B."/>
            <person name="Foster P.G."/>
            <person name="Simillion C."/>
            <person name="Van de Peer Y."/>
            <person name="Miranda-Saavedra D."/>
            <person name="Barton G.J."/>
            <person name="Westrop G.D."/>
            <person name="Mueller S."/>
            <person name="Dessi D."/>
            <person name="Fiori P.L."/>
            <person name="Ren Q."/>
            <person name="Paulsen I."/>
            <person name="Zhang H."/>
            <person name="Bastida-Corcuera F.D."/>
            <person name="Simoes-Barbosa A."/>
            <person name="Brown M.T."/>
            <person name="Hayes R.D."/>
            <person name="Mukherjee M."/>
            <person name="Okumura C.Y."/>
            <person name="Schneider R."/>
            <person name="Smith A.J."/>
            <person name="Vanacova S."/>
            <person name="Villalvazo M."/>
            <person name="Haas B.J."/>
            <person name="Pertea M."/>
            <person name="Feldblyum T.V."/>
            <person name="Utterback T.R."/>
            <person name="Shu C.L."/>
            <person name="Osoegawa K."/>
            <person name="de Jong P.J."/>
            <person name="Hrdy I."/>
            <person name="Horvathova L."/>
            <person name="Zubacova Z."/>
            <person name="Dolezal P."/>
            <person name="Malik S.B."/>
            <person name="Logsdon J.M. Jr."/>
            <person name="Henze K."/>
            <person name="Gupta A."/>
            <person name="Wang C.C."/>
            <person name="Dunne R.L."/>
            <person name="Upcroft J.A."/>
            <person name="Upcroft P."/>
            <person name="White O."/>
            <person name="Salzberg S.L."/>
            <person name="Tang P."/>
            <person name="Chiu C.-H."/>
            <person name="Lee Y.-S."/>
            <person name="Embley T.M."/>
            <person name="Coombs G.H."/>
            <person name="Mottram J.C."/>
            <person name="Tachezy J."/>
            <person name="Fraser-Liggett C.M."/>
            <person name="Johnson P.J."/>
        </authorList>
    </citation>
    <scope>NUCLEOTIDE SEQUENCE [LARGE SCALE GENOMIC DNA]</scope>
    <source>
        <strain evidence="2">G3</strain>
    </source>
</reference>
<dbReference type="AlphaFoldDB" id="A2FPW7"/>
<dbReference type="InterPro" id="IPR000210">
    <property type="entry name" value="BTB/POZ_dom"/>
</dbReference>
<evidence type="ECO:0000313" key="3">
    <source>
        <dbReference type="Proteomes" id="UP000001542"/>
    </source>
</evidence>
<accession>A2FPW7</accession>
<dbReference type="InterPro" id="IPR051481">
    <property type="entry name" value="BTB-POZ/Galectin-3-binding"/>
</dbReference>
<dbReference type="VEuPathDB" id="TrichDB:TVAG_220460"/>
<evidence type="ECO:0000313" key="2">
    <source>
        <dbReference type="EMBL" id="EAX93071.1"/>
    </source>
</evidence>
<dbReference type="InterPro" id="IPR011333">
    <property type="entry name" value="SKP1/BTB/POZ_sf"/>
</dbReference>
<dbReference type="Proteomes" id="UP000001542">
    <property type="component" value="Unassembled WGS sequence"/>
</dbReference>
<reference evidence="2" key="1">
    <citation type="submission" date="2006-10" db="EMBL/GenBank/DDBJ databases">
        <authorList>
            <person name="Amadeo P."/>
            <person name="Zhao Q."/>
            <person name="Wortman J."/>
            <person name="Fraser-Liggett C."/>
            <person name="Carlton J."/>
        </authorList>
    </citation>
    <scope>NUCLEOTIDE SEQUENCE</scope>
    <source>
        <strain evidence="2">G3</strain>
    </source>
</reference>
<keyword evidence="3" id="KW-1185">Reference proteome</keyword>
<dbReference type="RefSeq" id="XP_001306001.1">
    <property type="nucleotide sequence ID" value="XM_001306000.1"/>
</dbReference>
<dbReference type="EMBL" id="DS113932">
    <property type="protein sequence ID" value="EAX93071.1"/>
    <property type="molecule type" value="Genomic_DNA"/>
</dbReference>
<dbReference type="KEGG" id="tva:4750789"/>
<dbReference type="PANTHER" id="PTHR24410:SF23">
    <property type="entry name" value="BTB DOMAIN-CONTAINING PROTEIN-RELATED"/>
    <property type="match status" value="1"/>
</dbReference>
<dbReference type="PROSITE" id="PS50097">
    <property type="entry name" value="BTB"/>
    <property type="match status" value="1"/>
</dbReference>
<dbReference type="VEuPathDB" id="TrichDB:TVAGG3_0861770"/>
<dbReference type="Pfam" id="PF00651">
    <property type="entry name" value="BTB"/>
    <property type="match status" value="1"/>
</dbReference>
<organism evidence="2 3">
    <name type="scientific">Trichomonas vaginalis (strain ATCC PRA-98 / G3)</name>
    <dbReference type="NCBI Taxonomy" id="412133"/>
    <lineage>
        <taxon>Eukaryota</taxon>
        <taxon>Metamonada</taxon>
        <taxon>Parabasalia</taxon>
        <taxon>Trichomonadida</taxon>
        <taxon>Trichomonadidae</taxon>
        <taxon>Trichomonas</taxon>
    </lineage>
</organism>
<gene>
    <name evidence="2" type="ORF">TVAG_220460</name>
</gene>
<dbReference type="PANTHER" id="PTHR24410">
    <property type="entry name" value="HL07962P-RELATED"/>
    <property type="match status" value="1"/>
</dbReference>
<name>A2FPW7_TRIV3</name>
<dbReference type="Gene3D" id="3.30.710.10">
    <property type="entry name" value="Potassium Channel Kv1.1, Chain A"/>
    <property type="match status" value="1"/>
</dbReference>
<dbReference type="OrthoDB" id="45365at2759"/>
<dbReference type="InParanoid" id="A2FPW7"/>
<proteinExistence type="predicted"/>
<dbReference type="SMART" id="SM00225">
    <property type="entry name" value="BTB"/>
    <property type="match status" value="1"/>
</dbReference>
<dbReference type="SMR" id="A2FPW7"/>
<dbReference type="STRING" id="5722.A2FPW7"/>
<protein>
    <submittedName>
        <fullName evidence="2">BTB/POZ domain containing protein</fullName>
    </submittedName>
</protein>
<dbReference type="CDD" id="cd18186">
    <property type="entry name" value="BTB_POZ_ZBTB_KLHL-like"/>
    <property type="match status" value="1"/>
</dbReference>
<feature type="domain" description="BTB" evidence="1">
    <location>
        <begin position="22"/>
        <end position="90"/>
    </location>
</feature>
<sequence length="463" mass="53106">MFNVKHRLHRIYESFLHNDQFIDTILVSPDNAEISSHKILLSKESKWFFEYFQANPSNEKVQIVHLPFNPDNIFTDIIQFIYSERLTITTKNMAQLYACATYYKFEKLRFIVSRLFEKSLCVENSLFLCSNLIKFGMDEGAVKIAPIFANEFSKNLKGEESLLSIQQIFDCCSPRVLAEILKDPCLDFVTRNQKVQLIDQFCTNDLVLDDQNKEYLASVIDWTLKDSYKIYLSSQCDWLPSKIQRFILSDAFNARKNTLKSLSSTSNHTPRKFGNWYLLSWLTALSKGEVSEKPPEVEAIKFMTTLGISDTRYDPELFTLIRSKSSELLDQDFSPSKLFTDTGYFCSISTEETPYLEIDFGAHAGIITSEIGISCELTNDSDIPKPVPKKLVVKGFVEGNDQCLYEKVFRYAKHEAKDGIKTFPLVCDVPIRKIRISVPDVSAFGFEILRITKLTLTCSFIPA</sequence>